<reference evidence="1" key="2">
    <citation type="submission" date="2019-06" db="EMBL/GenBank/DDBJ databases">
        <title>Genomics analysis of Aphanomyces spp. identifies a new class of oomycete effector associated with host adaptation.</title>
        <authorList>
            <person name="Gaulin E."/>
        </authorList>
    </citation>
    <scope>NUCLEOTIDE SEQUENCE</scope>
    <source>
        <strain evidence="1">CBS 578.67</strain>
    </source>
</reference>
<organism evidence="2 3">
    <name type="scientific">Aphanomyces stellatus</name>
    <dbReference type="NCBI Taxonomy" id="120398"/>
    <lineage>
        <taxon>Eukaryota</taxon>
        <taxon>Sar</taxon>
        <taxon>Stramenopiles</taxon>
        <taxon>Oomycota</taxon>
        <taxon>Saprolegniomycetes</taxon>
        <taxon>Saprolegniales</taxon>
        <taxon>Verrucalvaceae</taxon>
        <taxon>Aphanomyces</taxon>
    </lineage>
</organism>
<evidence type="ECO:0000313" key="1">
    <source>
        <dbReference type="EMBL" id="KAF0720119.1"/>
    </source>
</evidence>
<protein>
    <submittedName>
        <fullName evidence="2">Aste57867_531 protein</fullName>
    </submittedName>
</protein>
<name>A0A485K7V1_9STRA</name>
<proteinExistence type="predicted"/>
<dbReference type="EMBL" id="VJMH01000029">
    <property type="protein sequence ID" value="KAF0720119.1"/>
    <property type="molecule type" value="Genomic_DNA"/>
</dbReference>
<accession>A0A485K7V1</accession>
<evidence type="ECO:0000313" key="2">
    <source>
        <dbReference type="EMBL" id="VFT77756.1"/>
    </source>
</evidence>
<evidence type="ECO:0000313" key="3">
    <source>
        <dbReference type="Proteomes" id="UP000332933"/>
    </source>
</evidence>
<dbReference type="Proteomes" id="UP000332933">
    <property type="component" value="Unassembled WGS sequence"/>
</dbReference>
<gene>
    <name evidence="2" type="primary">Aste57867_531</name>
    <name evidence="1" type="ORF">As57867_000530</name>
    <name evidence="2" type="ORF">ASTE57867_531</name>
</gene>
<keyword evidence="3" id="KW-1185">Reference proteome</keyword>
<dbReference type="AlphaFoldDB" id="A0A485K7V1"/>
<sequence>MPSDSDTRARTLLADCPASSTNTPAYDAVGSQFACLRDMDRGDITLIGFNGTALDVSRRGIAFVSDIPLGLRSMCVVTCDYDFLICL</sequence>
<reference evidence="2 3" key="1">
    <citation type="submission" date="2019-03" db="EMBL/GenBank/DDBJ databases">
        <authorList>
            <person name="Gaulin E."/>
            <person name="Dumas B."/>
        </authorList>
    </citation>
    <scope>NUCLEOTIDE SEQUENCE [LARGE SCALE GENOMIC DNA]</scope>
    <source>
        <strain evidence="2">CBS 568.67</strain>
    </source>
</reference>
<dbReference type="EMBL" id="CAADRA010000029">
    <property type="protein sequence ID" value="VFT77756.1"/>
    <property type="molecule type" value="Genomic_DNA"/>
</dbReference>